<dbReference type="RefSeq" id="WP_182672458.1">
    <property type="nucleotide sequence ID" value="NZ_CP118848.1"/>
</dbReference>
<dbReference type="AlphaFoldDB" id="A0AAX3W2X9"/>
<reference evidence="1" key="1">
    <citation type="journal article" date="2023" name="Antibiotics">
        <title>Prevalence and Molecular Characterization of Methicillin-Resistant Staphylococci (MRS) and Mammaliicocci (MRM) in Dromedary Camels from Algeria: First Detection of SCCmec-mecC Hybrid in Methicillin-Resistant Mammaliicoccus lentus.</title>
        <authorList>
            <person name="Belhout C."/>
            <person name="Boyen F."/>
            <person name="Vereecke N."/>
            <person name="Theuns S."/>
            <person name="Taibi N."/>
            <person name="Stegger M."/>
            <person name="de la Fe-Rodriguez P.Y."/>
            <person name="Bouayad L."/>
            <person name="Elgroud R."/>
            <person name="Butaye P."/>
        </authorList>
    </citation>
    <scope>NUCLEOTIDE SEQUENCE</scope>
    <source>
        <strain evidence="1">7048</strain>
    </source>
</reference>
<sequence length="204" mass="22114">MRKITSMVMVLTLIFSLVLFNGNIAQNSVLADDKGGYTGEEYFLGIVFGQGEVGKKLSSLYKQEDLEFTQSEEFQIFINDFLDYIKVEDPAYFDDLKESVENNNPQALTENLEKTQHHFADFAELNITQAENSEGEIEPYACGPTACVAVLALAVHNVAVLSQVSAAASVSVLALAVKTAAGVNSADSISNNEHAAALILKDLN</sequence>
<name>A0AAX3W2X9_MAMLE</name>
<proteinExistence type="predicted"/>
<dbReference type="Proteomes" id="UP001223261">
    <property type="component" value="Chromosome"/>
</dbReference>
<dbReference type="EMBL" id="CP118848">
    <property type="protein sequence ID" value="WHI59703.1"/>
    <property type="molecule type" value="Genomic_DNA"/>
</dbReference>
<evidence type="ECO:0000313" key="2">
    <source>
        <dbReference type="Proteomes" id="UP001223261"/>
    </source>
</evidence>
<dbReference type="Pfam" id="PF26137">
    <property type="entry name" value="Toxin_SdpC"/>
    <property type="match status" value="1"/>
</dbReference>
<gene>
    <name evidence="1" type="ORF">PYH69_13460</name>
</gene>
<accession>A0AAX3W2X9</accession>
<evidence type="ECO:0000313" key="1">
    <source>
        <dbReference type="EMBL" id="WHI59703.1"/>
    </source>
</evidence>
<dbReference type="InterPro" id="IPR023888">
    <property type="entry name" value="SdpC-like"/>
</dbReference>
<protein>
    <submittedName>
        <fullName evidence="1">Sporulation delaying protein family toxin</fullName>
    </submittedName>
</protein>
<organism evidence="1 2">
    <name type="scientific">Mammaliicoccus lentus</name>
    <name type="common">Staphylococcus lentus</name>
    <dbReference type="NCBI Taxonomy" id="42858"/>
    <lineage>
        <taxon>Bacteria</taxon>
        <taxon>Bacillati</taxon>
        <taxon>Bacillota</taxon>
        <taxon>Bacilli</taxon>
        <taxon>Bacillales</taxon>
        <taxon>Staphylococcaceae</taxon>
        <taxon>Mammaliicoccus</taxon>
    </lineage>
</organism>
<dbReference type="NCBIfam" id="TIGR04032">
    <property type="entry name" value="toxin_SdpC"/>
    <property type="match status" value="1"/>
</dbReference>